<feature type="region of interest" description="Disordered" evidence="1">
    <location>
        <begin position="1"/>
        <end position="36"/>
    </location>
</feature>
<dbReference type="EMBL" id="BMAT01004324">
    <property type="protein sequence ID" value="GFR71907.1"/>
    <property type="molecule type" value="Genomic_DNA"/>
</dbReference>
<feature type="compositionally biased region" description="Pro residues" evidence="1">
    <location>
        <begin position="149"/>
        <end position="160"/>
    </location>
</feature>
<evidence type="ECO:0000313" key="2">
    <source>
        <dbReference type="EMBL" id="GFR71907.1"/>
    </source>
</evidence>
<gene>
    <name evidence="2" type="ORF">ElyMa_002104300</name>
</gene>
<keyword evidence="2" id="KW-0540">Nuclease</keyword>
<protein>
    <submittedName>
        <fullName evidence="2">Endonuclease domain-containing 1 protein</fullName>
    </submittedName>
</protein>
<feature type="compositionally biased region" description="Basic and acidic residues" evidence="1">
    <location>
        <begin position="1"/>
        <end position="14"/>
    </location>
</feature>
<feature type="compositionally biased region" description="Basic and acidic residues" evidence="1">
    <location>
        <begin position="26"/>
        <end position="36"/>
    </location>
</feature>
<feature type="region of interest" description="Disordered" evidence="1">
    <location>
        <begin position="147"/>
        <end position="166"/>
    </location>
</feature>
<evidence type="ECO:0000256" key="1">
    <source>
        <dbReference type="SAM" id="MobiDB-lite"/>
    </source>
</evidence>
<proteinExistence type="predicted"/>
<dbReference type="GO" id="GO:0004519">
    <property type="term" value="F:endonuclease activity"/>
    <property type="evidence" value="ECO:0007669"/>
    <property type="project" value="UniProtKB-KW"/>
</dbReference>
<keyword evidence="2" id="KW-0378">Hydrolase</keyword>
<name>A0AAV4FF98_9GAST</name>
<keyword evidence="3" id="KW-1185">Reference proteome</keyword>
<dbReference type="AlphaFoldDB" id="A0AAV4FF98"/>
<dbReference type="InterPro" id="IPR036383">
    <property type="entry name" value="TSP1_rpt_sf"/>
</dbReference>
<accession>A0AAV4FF98</accession>
<sequence>MPRELPVYDDKPGPDTEDSNPSEKTAWMDDTRGPLHDNDDLFVEDDTLLFDYSAAEPQPITSNHIITPPMWGPWSSWVNAGKSSKVRVRSCQAKGQEVSEMACDGIRLQIKTCGSNNGRCGETQNVTNQALQGCHQPYKNVPQDTFRKAPPPPPRIPNAPPHKELRPNPDECFYSLFDNFRQKFVFTRWNLTALITKSKVKRWCDKKSGQYLVMTTPLQHCRSYYKDLCKVS</sequence>
<comment type="caution">
    <text evidence="2">The sequence shown here is derived from an EMBL/GenBank/DDBJ whole genome shotgun (WGS) entry which is preliminary data.</text>
</comment>
<organism evidence="2 3">
    <name type="scientific">Elysia marginata</name>
    <dbReference type="NCBI Taxonomy" id="1093978"/>
    <lineage>
        <taxon>Eukaryota</taxon>
        <taxon>Metazoa</taxon>
        <taxon>Spiralia</taxon>
        <taxon>Lophotrochozoa</taxon>
        <taxon>Mollusca</taxon>
        <taxon>Gastropoda</taxon>
        <taxon>Heterobranchia</taxon>
        <taxon>Euthyneura</taxon>
        <taxon>Panpulmonata</taxon>
        <taxon>Sacoglossa</taxon>
        <taxon>Placobranchoidea</taxon>
        <taxon>Plakobranchidae</taxon>
        <taxon>Elysia</taxon>
    </lineage>
</organism>
<evidence type="ECO:0000313" key="3">
    <source>
        <dbReference type="Proteomes" id="UP000762676"/>
    </source>
</evidence>
<dbReference type="Proteomes" id="UP000762676">
    <property type="component" value="Unassembled WGS sequence"/>
</dbReference>
<reference evidence="2 3" key="1">
    <citation type="journal article" date="2021" name="Elife">
        <title>Chloroplast acquisition without the gene transfer in kleptoplastic sea slugs, Plakobranchus ocellatus.</title>
        <authorList>
            <person name="Maeda T."/>
            <person name="Takahashi S."/>
            <person name="Yoshida T."/>
            <person name="Shimamura S."/>
            <person name="Takaki Y."/>
            <person name="Nagai Y."/>
            <person name="Toyoda A."/>
            <person name="Suzuki Y."/>
            <person name="Arimoto A."/>
            <person name="Ishii H."/>
            <person name="Satoh N."/>
            <person name="Nishiyama T."/>
            <person name="Hasebe M."/>
            <person name="Maruyama T."/>
            <person name="Minagawa J."/>
            <person name="Obokata J."/>
            <person name="Shigenobu S."/>
        </authorList>
    </citation>
    <scope>NUCLEOTIDE SEQUENCE [LARGE SCALE GENOMIC DNA]</scope>
</reference>
<keyword evidence="2" id="KW-0255">Endonuclease</keyword>
<dbReference type="SUPFAM" id="SSF82895">
    <property type="entry name" value="TSP-1 type 1 repeat"/>
    <property type="match status" value="1"/>
</dbReference>